<dbReference type="GO" id="GO:0031071">
    <property type="term" value="F:cysteine desulfurase activity"/>
    <property type="evidence" value="ECO:0007669"/>
    <property type="project" value="UniProtKB-UniRule"/>
</dbReference>
<dbReference type="Gene3D" id="3.90.1150.10">
    <property type="entry name" value="Aspartate Aminotransferase, domain 1"/>
    <property type="match status" value="1"/>
</dbReference>
<keyword evidence="5 8" id="KW-0663">Pyridoxal phosphate</keyword>
<comment type="function">
    <text evidence="2 8">Catalyzes the removal of elemental sulfur and selenium atoms from L-cysteine, L-cystine, L-selenocysteine, and L-selenocystine to produce L-alanine.</text>
</comment>
<organism evidence="10 12">
    <name type="scientific">Jeotgalicoccus coquinae</name>
    <dbReference type="NCBI Taxonomy" id="709509"/>
    <lineage>
        <taxon>Bacteria</taxon>
        <taxon>Bacillati</taxon>
        <taxon>Bacillota</taxon>
        <taxon>Bacilli</taxon>
        <taxon>Bacillales</taxon>
        <taxon>Staphylococcaceae</taxon>
        <taxon>Jeotgalicoccus</taxon>
    </lineage>
</organism>
<dbReference type="PANTHER" id="PTHR43586:SF8">
    <property type="entry name" value="CYSTEINE DESULFURASE 1, CHLOROPLASTIC"/>
    <property type="match status" value="1"/>
</dbReference>
<dbReference type="Gene3D" id="3.40.640.10">
    <property type="entry name" value="Type I PLP-dependent aspartate aminotransferase-like (Major domain)"/>
    <property type="match status" value="1"/>
</dbReference>
<evidence type="ECO:0000256" key="7">
    <source>
        <dbReference type="RuleBase" id="RU004504"/>
    </source>
</evidence>
<gene>
    <name evidence="10" type="primary">csd</name>
    <name evidence="11" type="ORF">HNR41_000259</name>
    <name evidence="10" type="ORF">JEOCOQ751_01325</name>
</gene>
<evidence type="ECO:0000313" key="10">
    <source>
        <dbReference type="EMBL" id="CAD2078902.1"/>
    </source>
</evidence>
<dbReference type="InterPro" id="IPR000192">
    <property type="entry name" value="Aminotrans_V_dom"/>
</dbReference>
<dbReference type="GO" id="GO:0016829">
    <property type="term" value="F:lyase activity"/>
    <property type="evidence" value="ECO:0007669"/>
    <property type="project" value="UniProtKB-KW"/>
</dbReference>
<evidence type="ECO:0000256" key="1">
    <source>
        <dbReference type="ARBA" id="ARBA00001933"/>
    </source>
</evidence>
<sequence length="408" mass="45361">MDINKVRQDFPILGEQVNGKDLIYLDTSATSQTPLKVIEAMNDYYREYNSNVHRGVHTLGTKATDAYEKARMKVRSFINAKRFEEIVYTRGTTAAINLVARSFGDLVIESGDEIVVNEMEHHANIVPWQQLAKRKGATLVFIPLEEDGTIALDSVKNAMSDKTKIVAITHVSNVLGTINDIKSIAEIAHAHDAYISVDGAQAVPHMAVDVQDLDVDFYAFSGHKMLGPTGIGILYGKAELLDKMEPIEYGGDMIDYVYKTESTWTDLPVKFEAGTPMIAEAVGLNAAIDYINELGIDNIYQHEKELVAYAYDKMSAIEGIEIYGPGKDQRAGLITFNLKGVHPHDLATALDSEGIAVRAGHHCAQPLMKWCEASSTARASFYIYNTIEEIDQFIESLEKTKEFFSYEF</sequence>
<dbReference type="EMBL" id="JACHFF010000001">
    <property type="protein sequence ID" value="MBB6422333.1"/>
    <property type="molecule type" value="Genomic_DNA"/>
</dbReference>
<dbReference type="PROSITE" id="PS00595">
    <property type="entry name" value="AA_TRANSFER_CLASS_5"/>
    <property type="match status" value="1"/>
</dbReference>
<evidence type="ECO:0000256" key="5">
    <source>
        <dbReference type="ARBA" id="ARBA00022898"/>
    </source>
</evidence>
<dbReference type="EC" id="2.8.1.7" evidence="8"/>
<dbReference type="InterPro" id="IPR015422">
    <property type="entry name" value="PyrdxlP-dep_Trfase_small"/>
</dbReference>
<dbReference type="GO" id="GO:0030170">
    <property type="term" value="F:pyridoxal phosphate binding"/>
    <property type="evidence" value="ECO:0007669"/>
    <property type="project" value="UniProtKB-UniRule"/>
</dbReference>
<dbReference type="RefSeq" id="WP_184280976.1">
    <property type="nucleotide sequence ID" value="NZ_BMCO01000001.1"/>
</dbReference>
<feature type="domain" description="Aminotransferase class V" evidence="9">
    <location>
        <begin position="23"/>
        <end position="393"/>
    </location>
</feature>
<dbReference type="SUPFAM" id="SSF53383">
    <property type="entry name" value="PLP-dependent transferases"/>
    <property type="match status" value="1"/>
</dbReference>
<reference evidence="10 12" key="1">
    <citation type="submission" date="2020-07" db="EMBL/GenBank/DDBJ databases">
        <authorList>
            <person name="Criscuolo A."/>
        </authorList>
    </citation>
    <scope>NUCLEOTIDE SEQUENCE [LARGE SCALE GENOMIC DNA]</scope>
    <source>
        <strain evidence="10">CIP111751</strain>
    </source>
</reference>
<comment type="similarity">
    <text evidence="3 8">Belongs to the class-V pyridoxal-phosphate-dependent aminotransferase family. Csd subfamily.</text>
</comment>
<reference evidence="11 13" key="2">
    <citation type="submission" date="2020-08" db="EMBL/GenBank/DDBJ databases">
        <title>Genomic Encyclopedia of Type Strains, Phase IV (KMG-IV): sequencing the most valuable type-strain genomes for metagenomic binning, comparative biology and taxonomic classification.</title>
        <authorList>
            <person name="Goeker M."/>
        </authorList>
    </citation>
    <scope>NUCLEOTIDE SEQUENCE [LARGE SCALE GENOMIC DNA]</scope>
    <source>
        <strain evidence="11 13">DSM 22419</strain>
    </source>
</reference>
<dbReference type="InterPro" id="IPR015424">
    <property type="entry name" value="PyrdxlP-dep_Trfase"/>
</dbReference>
<dbReference type="NCBIfam" id="TIGR01979">
    <property type="entry name" value="sufS"/>
    <property type="match status" value="1"/>
</dbReference>
<evidence type="ECO:0000256" key="8">
    <source>
        <dbReference type="RuleBase" id="RU004506"/>
    </source>
</evidence>
<protein>
    <recommendedName>
        <fullName evidence="8">Cysteine desulfurase</fullName>
        <ecNumber evidence="8">2.8.1.7</ecNumber>
    </recommendedName>
</protein>
<accession>A0A6V7RKY2</accession>
<dbReference type="GO" id="GO:0006534">
    <property type="term" value="P:cysteine metabolic process"/>
    <property type="evidence" value="ECO:0007669"/>
    <property type="project" value="UniProtKB-UniRule"/>
</dbReference>
<evidence type="ECO:0000313" key="11">
    <source>
        <dbReference type="EMBL" id="MBB6422333.1"/>
    </source>
</evidence>
<evidence type="ECO:0000259" key="9">
    <source>
        <dbReference type="Pfam" id="PF00266"/>
    </source>
</evidence>
<keyword evidence="13" id="KW-1185">Reference proteome</keyword>
<dbReference type="InterPro" id="IPR010970">
    <property type="entry name" value="Cys_dSase_SufS"/>
</dbReference>
<keyword evidence="4 8" id="KW-0808">Transferase</keyword>
<dbReference type="AlphaFoldDB" id="A0A6V7RKY2"/>
<comment type="catalytic activity">
    <reaction evidence="6 8">
        <text>(sulfur carrier)-H + L-cysteine = (sulfur carrier)-SH + L-alanine</text>
        <dbReference type="Rhea" id="RHEA:43892"/>
        <dbReference type="Rhea" id="RHEA-COMP:14737"/>
        <dbReference type="Rhea" id="RHEA-COMP:14739"/>
        <dbReference type="ChEBI" id="CHEBI:29917"/>
        <dbReference type="ChEBI" id="CHEBI:35235"/>
        <dbReference type="ChEBI" id="CHEBI:57972"/>
        <dbReference type="ChEBI" id="CHEBI:64428"/>
        <dbReference type="EC" id="2.8.1.7"/>
    </reaction>
</comment>
<evidence type="ECO:0000256" key="4">
    <source>
        <dbReference type="ARBA" id="ARBA00022679"/>
    </source>
</evidence>
<dbReference type="CDD" id="cd06453">
    <property type="entry name" value="SufS_like"/>
    <property type="match status" value="1"/>
</dbReference>
<name>A0A6V7RKY2_9STAP</name>
<comment type="caution">
    <text evidence="10">The sequence shown here is derived from an EMBL/GenBank/DDBJ whole genome shotgun (WGS) entry which is preliminary data.</text>
</comment>
<dbReference type="Proteomes" id="UP000534001">
    <property type="component" value="Unassembled WGS sequence"/>
</dbReference>
<proteinExistence type="inferred from homology"/>
<evidence type="ECO:0000256" key="3">
    <source>
        <dbReference type="ARBA" id="ARBA00010447"/>
    </source>
</evidence>
<dbReference type="PIRSF" id="PIRSF005572">
    <property type="entry name" value="NifS"/>
    <property type="match status" value="1"/>
</dbReference>
<evidence type="ECO:0000256" key="2">
    <source>
        <dbReference type="ARBA" id="ARBA00002824"/>
    </source>
</evidence>
<evidence type="ECO:0000313" key="12">
    <source>
        <dbReference type="Proteomes" id="UP000534001"/>
    </source>
</evidence>
<dbReference type="Proteomes" id="UP000545588">
    <property type="component" value="Unassembled WGS sequence"/>
</dbReference>
<dbReference type="EMBL" id="CAJEWA010000006">
    <property type="protein sequence ID" value="CAD2078902.1"/>
    <property type="molecule type" value="Genomic_DNA"/>
</dbReference>
<dbReference type="InterPro" id="IPR020578">
    <property type="entry name" value="Aminotrans_V_PyrdxlP_BS"/>
</dbReference>
<dbReference type="PANTHER" id="PTHR43586">
    <property type="entry name" value="CYSTEINE DESULFURASE"/>
    <property type="match status" value="1"/>
</dbReference>
<dbReference type="InterPro" id="IPR015421">
    <property type="entry name" value="PyrdxlP-dep_Trfase_major"/>
</dbReference>
<comment type="cofactor">
    <cofactor evidence="1 7">
        <name>pyridoxal 5'-phosphate</name>
        <dbReference type="ChEBI" id="CHEBI:597326"/>
    </cofactor>
</comment>
<dbReference type="Pfam" id="PF00266">
    <property type="entry name" value="Aminotran_5"/>
    <property type="match status" value="1"/>
</dbReference>
<evidence type="ECO:0000256" key="6">
    <source>
        <dbReference type="ARBA" id="ARBA00050776"/>
    </source>
</evidence>
<keyword evidence="11" id="KW-0456">Lyase</keyword>
<evidence type="ECO:0000313" key="13">
    <source>
        <dbReference type="Proteomes" id="UP000545588"/>
    </source>
</evidence>
<dbReference type="InterPro" id="IPR016454">
    <property type="entry name" value="Cysteine_dSase"/>
</dbReference>